<evidence type="ECO:0000256" key="2">
    <source>
        <dbReference type="SAM" id="SignalP"/>
    </source>
</evidence>
<feature type="region of interest" description="Disordered" evidence="1">
    <location>
        <begin position="660"/>
        <end position="829"/>
    </location>
</feature>
<feature type="region of interest" description="Disordered" evidence="1">
    <location>
        <begin position="1022"/>
        <end position="1053"/>
    </location>
</feature>
<feature type="region of interest" description="Disordered" evidence="1">
    <location>
        <begin position="849"/>
        <end position="868"/>
    </location>
</feature>
<feature type="region of interest" description="Disordered" evidence="1">
    <location>
        <begin position="380"/>
        <end position="545"/>
    </location>
</feature>
<feature type="signal peptide" evidence="2">
    <location>
        <begin position="1"/>
        <end position="18"/>
    </location>
</feature>
<feature type="compositionally biased region" description="Low complexity" evidence="1">
    <location>
        <begin position="744"/>
        <end position="753"/>
    </location>
</feature>
<feature type="compositionally biased region" description="Low complexity" evidence="1">
    <location>
        <begin position="486"/>
        <end position="501"/>
    </location>
</feature>
<feature type="compositionally biased region" description="Low complexity" evidence="1">
    <location>
        <begin position="1121"/>
        <end position="1132"/>
    </location>
</feature>
<feature type="compositionally biased region" description="Basic and acidic residues" evidence="1">
    <location>
        <begin position="464"/>
        <end position="475"/>
    </location>
</feature>
<accession>A0A1I7ZD62</accession>
<feature type="chain" id="PRO_5009313285" evidence="2">
    <location>
        <begin position="19"/>
        <end position="1320"/>
    </location>
</feature>
<keyword evidence="3" id="KW-1185">Reference proteome</keyword>
<dbReference type="InterPro" id="IPR036383">
    <property type="entry name" value="TSP1_rpt_sf"/>
</dbReference>
<feature type="region of interest" description="Disordered" evidence="1">
    <location>
        <begin position="580"/>
        <end position="603"/>
    </location>
</feature>
<name>A0A1I7ZD62_9BILA</name>
<evidence type="ECO:0000313" key="4">
    <source>
        <dbReference type="WBParaSite" id="L893_g25168.t1"/>
    </source>
</evidence>
<feature type="region of interest" description="Disordered" evidence="1">
    <location>
        <begin position="1104"/>
        <end position="1132"/>
    </location>
</feature>
<feature type="compositionally biased region" description="Low complexity" evidence="1">
    <location>
        <begin position="670"/>
        <end position="688"/>
    </location>
</feature>
<dbReference type="Gene3D" id="2.20.100.10">
    <property type="entry name" value="Thrombospondin type-1 (TSP1) repeat"/>
    <property type="match status" value="5"/>
</dbReference>
<reference evidence="4" key="1">
    <citation type="submission" date="2016-11" db="UniProtKB">
        <authorList>
            <consortium name="WormBaseParasite"/>
        </authorList>
    </citation>
    <scope>IDENTIFICATION</scope>
</reference>
<sequence>MAWALFGVLLVNVCFIGANDVHCAEGVWSTWHGWTTCVLNTTGPGESHQFRARSCLVKPDCVDPKNPLCTGTKIEMKSCGNDVTEPPGEASFLTPSATAIFKDPTPNPDPLPCNLEGMWSEWEGWSECPSLAEEPVADERFRFRGRVCQKMPLGCTLIVEAPTCIGPASEEETCDIGIDEGSGREDSTTAVLAATASDDPGIVELITSDFDGESPVTEKAESGESQIESPTGKPEIVPVTNEDFEGSGEEASSTTVSVSESPELVAPPSKENETEILSTKGPPGPCLPDGEWSTWGDWTNCPDIPEGPGPEGNYRFRERKCGFVPLGCLEPGTTPTYIPEGPGPEGNYRFRERKCGFVPLGCLEPGTTPTCVGEVAEYEPCNKPTEPTETDPPPAIDIGTEQPLITSPGAEPEELTTKRTTNIPEGSLSTSGGSDDPGSQTPEGSLDTAEVPSITTAALPPVSEEPKPTTEESKGQSDPTGVSDDPTTVTEEATTPTAEVTKSPNITKEPVTKEALIITTEQDPLVSDDPVTKPGPLTDDPTSTTTIISTATTSKHLPTYTTESNFITTTTLTLTTTTTTSIVPSTQGPGVGVSVSEAPPTEQPGITCLPEGEWSEWGSWTDCPEDAGPGPVGNYKFRERKCQFLPIGCVPGEEQIMGTDSEQEPCAGAPVTPTTTTTEESEPTNITEQPGKTEEEPDGTTKSIAAVSEYPTTESGRVTDDPGTEGSETEPSPTKQPETPCLPEGEWSEWGSWTECPSMEGPGPGGNYRFRERRCQFLPTGCDPSGGPVICSGIDSEQEPCDGAQVTEAPETKPPTDSPSETEEGPTDEVPLITEKPVTEAIYVTDDSEARVTEESTTTTMGASEPSGITEEVPIPVITGATEPAEVEDPKTEPTEQPGTVVPCLPEGEWSEWGAWTECPEDAGPGPVGNYKLRERKCHFLPVGCVPGEEPVICAGSDSEQEPCALMPATTTTIKLTTTTTPIIPSTTTTIPPTEVTEPLTTITIAEAPTTTVTEVPTTTTTTMLTTSTTPTIPSTTTTIPPTSAPETEAPPTPCLPEGEWKEWGAWSECPDGSEGPGPNGNYRMRERTCHSVPIGCTSAEQPVCSGNKSEQEPCNPPTQPSTSTTSTTATTTTTITEVPTITTTEMPITTTTKSSTTTTTILLTTTTTPAPTTTTTVAPCDVNGFWGAWASWSSCPDLPLGPGPNGNYRFRERQCQRTPVGCASDDDPICEGNNDEHEPCPKPTTTAAPVITTTVPSVGTVLELAAVVRVVAMRQNISVDYEKASCGPNPCMLQDGHAEACCEGFKLAVKGPGFACVPA</sequence>
<dbReference type="InterPro" id="IPR000884">
    <property type="entry name" value="TSP1_rpt"/>
</dbReference>
<keyword evidence="2" id="KW-0732">Signal</keyword>
<dbReference type="WBParaSite" id="L893_g25168.t1">
    <property type="protein sequence ID" value="L893_g25168.t1"/>
    <property type="gene ID" value="L893_g25168"/>
</dbReference>
<dbReference type="Proteomes" id="UP000095287">
    <property type="component" value="Unplaced"/>
</dbReference>
<feature type="region of interest" description="Disordered" evidence="1">
    <location>
        <begin position="209"/>
        <end position="285"/>
    </location>
</feature>
<feature type="compositionally biased region" description="Low complexity" evidence="1">
    <location>
        <begin position="249"/>
        <end position="261"/>
    </location>
</feature>
<proteinExistence type="predicted"/>
<evidence type="ECO:0000313" key="3">
    <source>
        <dbReference type="Proteomes" id="UP000095287"/>
    </source>
</evidence>
<feature type="compositionally biased region" description="Polar residues" evidence="1">
    <location>
        <begin position="418"/>
        <end position="443"/>
    </location>
</feature>
<evidence type="ECO:0000256" key="1">
    <source>
        <dbReference type="SAM" id="MobiDB-lite"/>
    </source>
</evidence>
<protein>
    <submittedName>
        <fullName evidence="4">Zonadhesin</fullName>
    </submittedName>
</protein>
<dbReference type="PROSITE" id="PS50092">
    <property type="entry name" value="TSP1"/>
    <property type="match status" value="5"/>
</dbReference>
<organism evidence="3 4">
    <name type="scientific">Steinernema glaseri</name>
    <dbReference type="NCBI Taxonomy" id="37863"/>
    <lineage>
        <taxon>Eukaryota</taxon>
        <taxon>Metazoa</taxon>
        <taxon>Ecdysozoa</taxon>
        <taxon>Nematoda</taxon>
        <taxon>Chromadorea</taxon>
        <taxon>Rhabditida</taxon>
        <taxon>Tylenchina</taxon>
        <taxon>Panagrolaimomorpha</taxon>
        <taxon>Strongyloidoidea</taxon>
        <taxon>Steinernematidae</taxon>
        <taxon>Steinernema</taxon>
    </lineage>
</organism>
<dbReference type="SMART" id="SM00209">
    <property type="entry name" value="TSP1"/>
    <property type="match status" value="7"/>
</dbReference>
<feature type="compositionally biased region" description="Low complexity" evidence="1">
    <location>
        <begin position="1022"/>
        <end position="1048"/>
    </location>
</feature>